<dbReference type="RefSeq" id="WP_094841346.1">
    <property type="nucleotide sequence ID" value="NZ_NEVS01000004.1"/>
</dbReference>
<dbReference type="Gene3D" id="1.10.8.200">
    <property type="entry name" value="Replisome organizer (g39p helicase loader/inhibitor protein)"/>
    <property type="match status" value="1"/>
</dbReference>
<evidence type="ECO:0000313" key="1">
    <source>
        <dbReference type="EMBL" id="OZI59926.1"/>
    </source>
</evidence>
<gene>
    <name evidence="1" type="ORF">CAL28_10585</name>
</gene>
<reference evidence="2" key="1">
    <citation type="submission" date="2017-05" db="EMBL/GenBank/DDBJ databases">
        <title>Complete and WGS of Bordetella genogroups.</title>
        <authorList>
            <person name="Spilker T."/>
            <person name="Lipuma J."/>
        </authorList>
    </citation>
    <scope>NUCLEOTIDE SEQUENCE [LARGE SCALE GENOMIC DNA]</scope>
    <source>
        <strain evidence="2">AU8856</strain>
    </source>
</reference>
<organism evidence="1 2">
    <name type="scientific">Bordetella genomosp. 11</name>
    <dbReference type="NCBI Taxonomy" id="1416808"/>
    <lineage>
        <taxon>Bacteria</taxon>
        <taxon>Pseudomonadati</taxon>
        <taxon>Pseudomonadota</taxon>
        <taxon>Betaproteobacteria</taxon>
        <taxon>Burkholderiales</taxon>
        <taxon>Alcaligenaceae</taxon>
        <taxon>Bordetella</taxon>
    </lineage>
</organism>
<name>A0A261UDD0_9BORD</name>
<evidence type="ECO:0000313" key="2">
    <source>
        <dbReference type="Proteomes" id="UP000215767"/>
    </source>
</evidence>
<dbReference type="Proteomes" id="UP000215767">
    <property type="component" value="Unassembled WGS sequence"/>
</dbReference>
<comment type="caution">
    <text evidence="1">The sequence shown here is derived from an EMBL/GenBank/DDBJ whole genome shotgun (WGS) entry which is preliminary data.</text>
</comment>
<accession>A0A261UDD0</accession>
<protein>
    <submittedName>
        <fullName evidence="1">Uncharacterized protein</fullName>
    </submittedName>
</protein>
<dbReference type="AlphaFoldDB" id="A0A261UDD0"/>
<proteinExistence type="predicted"/>
<keyword evidence="2" id="KW-1185">Reference proteome</keyword>
<dbReference type="OrthoDB" id="8611426at2"/>
<dbReference type="EMBL" id="NEVS01000004">
    <property type="protein sequence ID" value="OZI59926.1"/>
    <property type="molecule type" value="Genomic_DNA"/>
</dbReference>
<sequence length="246" mass="26867">MRAQDLPEFADLLAGVFDAYNRVAPQPTTQMLWLRMLEPYEFQAVSAAFTQYVATEPKFPPTPAQILALLGQGAGDSRPGADEAWAVALTARDEAATVVWTAETAQAFAACRPVLDLGDEIGARMAFRQAYDRLVNQARQRGIAPRWQASLGWDMAQREAVLVKAADTGLLPAPHVAALLPPPATVEEGEAGEAARTAIAKIRNMLSAAVSPSEKQRRAAEVERVRLERLKADSAEKVRTYQERQE</sequence>